<protein>
    <submittedName>
        <fullName evidence="2">Uncharacterized protein</fullName>
    </submittedName>
</protein>
<name>A0A9P0ZTB0_CUSEU</name>
<organism evidence="2 3">
    <name type="scientific">Cuscuta europaea</name>
    <name type="common">European dodder</name>
    <dbReference type="NCBI Taxonomy" id="41803"/>
    <lineage>
        <taxon>Eukaryota</taxon>
        <taxon>Viridiplantae</taxon>
        <taxon>Streptophyta</taxon>
        <taxon>Embryophyta</taxon>
        <taxon>Tracheophyta</taxon>
        <taxon>Spermatophyta</taxon>
        <taxon>Magnoliopsida</taxon>
        <taxon>eudicotyledons</taxon>
        <taxon>Gunneridae</taxon>
        <taxon>Pentapetalae</taxon>
        <taxon>asterids</taxon>
        <taxon>lamiids</taxon>
        <taxon>Solanales</taxon>
        <taxon>Convolvulaceae</taxon>
        <taxon>Cuscuteae</taxon>
        <taxon>Cuscuta</taxon>
        <taxon>Cuscuta subgen. Cuscuta</taxon>
    </lineage>
</organism>
<comment type="caution">
    <text evidence="2">The sequence shown here is derived from an EMBL/GenBank/DDBJ whole genome shotgun (WGS) entry which is preliminary data.</text>
</comment>
<dbReference type="AlphaFoldDB" id="A0A9P0ZTB0"/>
<evidence type="ECO:0000256" key="1">
    <source>
        <dbReference type="SAM" id="MobiDB-lite"/>
    </source>
</evidence>
<keyword evidence="3" id="KW-1185">Reference proteome</keyword>
<gene>
    <name evidence="2" type="ORF">CEURO_LOCUS20384</name>
</gene>
<feature type="region of interest" description="Disordered" evidence="1">
    <location>
        <begin position="126"/>
        <end position="149"/>
    </location>
</feature>
<evidence type="ECO:0000313" key="2">
    <source>
        <dbReference type="EMBL" id="CAH9114480.1"/>
    </source>
</evidence>
<proteinExistence type="predicted"/>
<feature type="non-terminal residue" evidence="2">
    <location>
        <position position="149"/>
    </location>
</feature>
<accession>A0A9P0ZTB0</accession>
<sequence>MESAVGICYPEMWIMIKYDGQWVSDTLFSSIHVAAITIPLNCTFQSLYSCVCNAMGENYARKNIKISYVFATCPPPMNVCDDASLLFYLQLKSFQKDPMQMLLCVEFVCDSTTGEEQSITVCDDIHNSSGINHPSNPEERGDISEEDNN</sequence>
<dbReference type="OrthoDB" id="1305604at2759"/>
<dbReference type="EMBL" id="CAMAPE010000065">
    <property type="protein sequence ID" value="CAH9114480.1"/>
    <property type="molecule type" value="Genomic_DNA"/>
</dbReference>
<reference evidence="2" key="1">
    <citation type="submission" date="2022-07" db="EMBL/GenBank/DDBJ databases">
        <authorList>
            <person name="Macas J."/>
            <person name="Novak P."/>
            <person name="Neumann P."/>
        </authorList>
    </citation>
    <scope>NUCLEOTIDE SEQUENCE</scope>
</reference>
<dbReference type="Proteomes" id="UP001152484">
    <property type="component" value="Unassembled WGS sequence"/>
</dbReference>
<evidence type="ECO:0000313" key="3">
    <source>
        <dbReference type="Proteomes" id="UP001152484"/>
    </source>
</evidence>